<feature type="transmembrane region" description="Helical" evidence="1">
    <location>
        <begin position="70"/>
        <end position="92"/>
    </location>
</feature>
<organism evidence="3 4">
    <name type="scientific">Amedibacillus dolichus</name>
    <dbReference type="NCBI Taxonomy" id="31971"/>
    <lineage>
        <taxon>Bacteria</taxon>
        <taxon>Bacillati</taxon>
        <taxon>Bacillota</taxon>
        <taxon>Erysipelotrichia</taxon>
        <taxon>Erysipelotrichales</taxon>
        <taxon>Erysipelotrichaceae</taxon>
        <taxon>Amedibacillus</taxon>
    </lineage>
</organism>
<dbReference type="RefSeq" id="WP_022420341.1">
    <property type="nucleotide sequence ID" value="NZ_CAUWIX010000010.1"/>
</dbReference>
<dbReference type="Proteomes" id="UP000284868">
    <property type="component" value="Unassembled WGS sequence"/>
</dbReference>
<keyword evidence="1" id="KW-1133">Transmembrane helix</keyword>
<keyword evidence="1" id="KW-0472">Membrane</keyword>
<dbReference type="OrthoDB" id="4966203at2"/>
<proteinExistence type="predicted"/>
<keyword evidence="1" id="KW-0812">Transmembrane</keyword>
<sequence>MSNSKYEHRLKRILAVCAAIYVITLAYALYHNFSIKDYGTLGMSCVAIFTPLIVPVIFKLFRFQPVYEIYLLSTVFMYFASLVGSSYHWYSYAGFDKVLHFCSGIFGLMIAVILFFAIRHSNQVRTKEDKTLFLIFINAVNMGIALIWEFYEYILLVFFNNDAINHYTQGVHDSITDMLCATVAGLLLTVLIVRYLRNGKANFFINVYEKFYTRNIEHKQ</sequence>
<feature type="transmembrane region" description="Helical" evidence="1">
    <location>
        <begin position="12"/>
        <end position="32"/>
    </location>
</feature>
<feature type="transmembrane region" description="Helical" evidence="1">
    <location>
        <begin position="98"/>
        <end position="119"/>
    </location>
</feature>
<evidence type="ECO:0008006" key="5">
    <source>
        <dbReference type="Google" id="ProtNLM"/>
    </source>
</evidence>
<dbReference type="EMBL" id="QRPK01000007">
    <property type="protein sequence ID" value="RHM14536.1"/>
    <property type="molecule type" value="Genomic_DNA"/>
</dbReference>
<reference evidence="3 4" key="1">
    <citation type="submission" date="2018-08" db="EMBL/GenBank/DDBJ databases">
        <title>A genome reference for cultivated species of the human gut microbiota.</title>
        <authorList>
            <person name="Zou Y."/>
            <person name="Xue W."/>
            <person name="Luo G."/>
        </authorList>
    </citation>
    <scope>NUCLEOTIDE SEQUENCE [LARGE SCALE GENOMIC DNA]</scope>
    <source>
        <strain evidence="3 4">AF35-6BH</strain>
    </source>
</reference>
<comment type="caution">
    <text evidence="3">The sequence shown here is derived from an EMBL/GenBank/DDBJ whole genome shotgun (WGS) entry which is preliminary data.</text>
</comment>
<evidence type="ECO:0000256" key="1">
    <source>
        <dbReference type="SAM" id="Phobius"/>
    </source>
</evidence>
<evidence type="ECO:0000313" key="4">
    <source>
        <dbReference type="Proteomes" id="UP000284868"/>
    </source>
</evidence>
<keyword evidence="4" id="KW-1185">Reference proteome</keyword>
<dbReference type="Proteomes" id="UP000753219">
    <property type="component" value="Unassembled WGS sequence"/>
</dbReference>
<evidence type="ECO:0000313" key="2">
    <source>
        <dbReference type="EMBL" id="MBS4884299.1"/>
    </source>
</evidence>
<reference evidence="2" key="2">
    <citation type="submission" date="2021-02" db="EMBL/GenBank/DDBJ databases">
        <title>Infant gut strain persistence is associated with maternal origin, phylogeny, and functional potential including surface adhesion and iron acquisition.</title>
        <authorList>
            <person name="Lou Y.C."/>
        </authorList>
    </citation>
    <scope>NUCLEOTIDE SEQUENCE</scope>
    <source>
        <strain evidence="2">L3_108_103G1_dasL3_108_103G1_concoct_2</strain>
    </source>
</reference>
<evidence type="ECO:0000313" key="3">
    <source>
        <dbReference type="EMBL" id="RHM14536.1"/>
    </source>
</evidence>
<feature type="transmembrane region" description="Helical" evidence="1">
    <location>
        <begin position="175"/>
        <end position="196"/>
    </location>
</feature>
<dbReference type="EMBL" id="JAGZMZ010000012">
    <property type="protein sequence ID" value="MBS4884299.1"/>
    <property type="molecule type" value="Genomic_DNA"/>
</dbReference>
<name>A0A415PPL5_9FIRM</name>
<feature type="transmembrane region" description="Helical" evidence="1">
    <location>
        <begin position="131"/>
        <end position="151"/>
    </location>
</feature>
<protein>
    <recommendedName>
        <fullName evidence="5">DUF2238 domain-containing protein</fullName>
    </recommendedName>
</protein>
<feature type="transmembrane region" description="Helical" evidence="1">
    <location>
        <begin position="38"/>
        <end position="58"/>
    </location>
</feature>
<accession>A0A415PPL5</accession>
<dbReference type="AlphaFoldDB" id="A0A415PPL5"/>
<dbReference type="InterPro" id="IPR014509">
    <property type="entry name" value="YjdF-like"/>
</dbReference>
<gene>
    <name evidence="3" type="ORF">DWZ83_02600</name>
    <name evidence="2" type="ORF">KHZ85_05990</name>
</gene>
<dbReference type="Pfam" id="PF09997">
    <property type="entry name" value="DUF2238"/>
    <property type="match status" value="1"/>
</dbReference>